<feature type="non-terminal residue" evidence="1">
    <location>
        <position position="88"/>
    </location>
</feature>
<dbReference type="EMBL" id="RAHC01000150">
    <property type="protein sequence ID" value="RUP70435.1"/>
    <property type="molecule type" value="Genomic_DNA"/>
</dbReference>
<feature type="non-terminal residue" evidence="1">
    <location>
        <position position="1"/>
    </location>
</feature>
<proteinExistence type="predicted"/>
<dbReference type="Proteomes" id="UP000274545">
    <property type="component" value="Unassembled WGS sequence"/>
</dbReference>
<protein>
    <submittedName>
        <fullName evidence="1">Uncharacterized protein</fullName>
    </submittedName>
</protein>
<name>A0A433E8I5_9MOLU</name>
<accession>A0A433E8I5</accession>
<gene>
    <name evidence="1" type="ORF">D6D54_09625</name>
</gene>
<sequence>DFTKINNKKRITSYEYLNKKYDLNFSDYNFGFDWEVFKDFVGDSYARYFTTSCFFKFVSAGRGTNKTWNHLAEKLFFACNFTDASSNI</sequence>
<reference evidence="1 2" key="1">
    <citation type="journal article" date="2019" name="Genome Biol. Evol.">
        <title>Toxin and genome evolution in a Drosophila defensive symbiosis.</title>
        <authorList>
            <person name="Ballinger M.J."/>
            <person name="Gawryluk R.M."/>
            <person name="Perlman S.J."/>
        </authorList>
    </citation>
    <scope>NUCLEOTIDE SEQUENCE [LARGE SCALE GENOMIC DNA]</scope>
    <source>
        <strain evidence="2">sNeo</strain>
    </source>
</reference>
<organism evidence="1 2">
    <name type="scientific">Spiroplasma poulsonii</name>
    <dbReference type="NCBI Taxonomy" id="2138"/>
    <lineage>
        <taxon>Bacteria</taxon>
        <taxon>Bacillati</taxon>
        <taxon>Mycoplasmatota</taxon>
        <taxon>Mollicutes</taxon>
        <taxon>Entomoplasmatales</taxon>
        <taxon>Spiroplasmataceae</taxon>
        <taxon>Spiroplasma</taxon>
    </lineage>
</organism>
<dbReference type="AlphaFoldDB" id="A0A433E8I5"/>
<comment type="caution">
    <text evidence="1">The sequence shown here is derived from an EMBL/GenBank/DDBJ whole genome shotgun (WGS) entry which is preliminary data.</text>
</comment>
<evidence type="ECO:0000313" key="2">
    <source>
        <dbReference type="Proteomes" id="UP000274545"/>
    </source>
</evidence>
<dbReference type="RefSeq" id="WP_158676276.1">
    <property type="nucleotide sequence ID" value="NZ_RAHC01000150.1"/>
</dbReference>
<evidence type="ECO:0000313" key="1">
    <source>
        <dbReference type="EMBL" id="RUP70435.1"/>
    </source>
</evidence>